<accession>A0A183EB05</accession>
<protein>
    <submittedName>
        <fullName evidence="3">DUF4162 domain-containing protein</fullName>
    </submittedName>
</protein>
<organism evidence="3">
    <name type="scientific">Gongylonema pulchrum</name>
    <dbReference type="NCBI Taxonomy" id="637853"/>
    <lineage>
        <taxon>Eukaryota</taxon>
        <taxon>Metazoa</taxon>
        <taxon>Ecdysozoa</taxon>
        <taxon>Nematoda</taxon>
        <taxon>Chromadorea</taxon>
        <taxon>Rhabditida</taxon>
        <taxon>Spirurina</taxon>
        <taxon>Spiruromorpha</taxon>
        <taxon>Spiruroidea</taxon>
        <taxon>Gongylonematidae</taxon>
        <taxon>Gongylonema</taxon>
    </lineage>
</organism>
<evidence type="ECO:0000313" key="2">
    <source>
        <dbReference type="Proteomes" id="UP000271098"/>
    </source>
</evidence>
<evidence type="ECO:0000313" key="1">
    <source>
        <dbReference type="EMBL" id="VDN31140.1"/>
    </source>
</evidence>
<evidence type="ECO:0000313" key="3">
    <source>
        <dbReference type="WBParaSite" id="GPUH_0001817101-mRNA-1"/>
    </source>
</evidence>
<keyword evidence="2" id="KW-1185">Reference proteome</keyword>
<gene>
    <name evidence="1" type="ORF">GPUH_LOCUS18146</name>
</gene>
<name>A0A183EB05_9BILA</name>
<sequence length="68" mass="7940">MRREDDPRIEQVGVDNRDGRGVTLSMDLEGTERVDHLQKILKREDAILELNNPDNLMLIFKGLIRAYF</sequence>
<dbReference type="AlphaFoldDB" id="A0A183EB05"/>
<dbReference type="OrthoDB" id="1431934at2759"/>
<dbReference type="EMBL" id="UYRT01086281">
    <property type="protein sequence ID" value="VDN31140.1"/>
    <property type="molecule type" value="Genomic_DNA"/>
</dbReference>
<dbReference type="Proteomes" id="UP000271098">
    <property type="component" value="Unassembled WGS sequence"/>
</dbReference>
<proteinExistence type="predicted"/>
<dbReference type="WBParaSite" id="GPUH_0001817101-mRNA-1">
    <property type="protein sequence ID" value="GPUH_0001817101-mRNA-1"/>
    <property type="gene ID" value="GPUH_0001817101"/>
</dbReference>
<reference evidence="3" key="1">
    <citation type="submission" date="2016-06" db="UniProtKB">
        <authorList>
            <consortium name="WormBaseParasite"/>
        </authorList>
    </citation>
    <scope>IDENTIFICATION</scope>
</reference>
<reference evidence="1 2" key="2">
    <citation type="submission" date="2018-11" db="EMBL/GenBank/DDBJ databases">
        <authorList>
            <consortium name="Pathogen Informatics"/>
        </authorList>
    </citation>
    <scope>NUCLEOTIDE SEQUENCE [LARGE SCALE GENOMIC DNA]</scope>
</reference>